<name>A0A067SPZ7_GALM3</name>
<organism evidence="1 2">
    <name type="scientific">Galerina marginata (strain CBS 339.88)</name>
    <dbReference type="NCBI Taxonomy" id="685588"/>
    <lineage>
        <taxon>Eukaryota</taxon>
        <taxon>Fungi</taxon>
        <taxon>Dikarya</taxon>
        <taxon>Basidiomycota</taxon>
        <taxon>Agaricomycotina</taxon>
        <taxon>Agaricomycetes</taxon>
        <taxon>Agaricomycetidae</taxon>
        <taxon>Agaricales</taxon>
        <taxon>Agaricineae</taxon>
        <taxon>Strophariaceae</taxon>
        <taxon>Galerina</taxon>
    </lineage>
</organism>
<evidence type="ECO:0000313" key="1">
    <source>
        <dbReference type="EMBL" id="KDR72122.1"/>
    </source>
</evidence>
<dbReference type="STRING" id="685588.A0A067SPZ7"/>
<dbReference type="HOGENOM" id="CLU_1086038_0_0_1"/>
<dbReference type="OrthoDB" id="3046414at2759"/>
<evidence type="ECO:0000313" key="2">
    <source>
        <dbReference type="Proteomes" id="UP000027222"/>
    </source>
</evidence>
<protein>
    <submittedName>
        <fullName evidence="1">Uncharacterized protein</fullName>
    </submittedName>
</protein>
<reference evidence="2" key="1">
    <citation type="journal article" date="2014" name="Proc. Natl. Acad. Sci. U.S.A.">
        <title>Extensive sampling of basidiomycete genomes demonstrates inadequacy of the white-rot/brown-rot paradigm for wood decay fungi.</title>
        <authorList>
            <person name="Riley R."/>
            <person name="Salamov A.A."/>
            <person name="Brown D.W."/>
            <person name="Nagy L.G."/>
            <person name="Floudas D."/>
            <person name="Held B.W."/>
            <person name="Levasseur A."/>
            <person name="Lombard V."/>
            <person name="Morin E."/>
            <person name="Otillar R."/>
            <person name="Lindquist E.A."/>
            <person name="Sun H."/>
            <person name="LaButti K.M."/>
            <person name="Schmutz J."/>
            <person name="Jabbour D."/>
            <person name="Luo H."/>
            <person name="Baker S.E."/>
            <person name="Pisabarro A.G."/>
            <person name="Walton J.D."/>
            <person name="Blanchette R.A."/>
            <person name="Henrissat B."/>
            <person name="Martin F."/>
            <person name="Cullen D."/>
            <person name="Hibbett D.S."/>
            <person name="Grigoriev I.V."/>
        </authorList>
    </citation>
    <scope>NUCLEOTIDE SEQUENCE [LARGE SCALE GENOMIC DNA]</scope>
    <source>
        <strain evidence="2">CBS 339.88</strain>
    </source>
</reference>
<keyword evidence="2" id="KW-1185">Reference proteome</keyword>
<dbReference type="EMBL" id="KL142390">
    <property type="protein sequence ID" value="KDR72122.1"/>
    <property type="molecule type" value="Genomic_DNA"/>
</dbReference>
<proteinExistence type="predicted"/>
<dbReference type="Proteomes" id="UP000027222">
    <property type="component" value="Unassembled WGS sequence"/>
</dbReference>
<accession>A0A067SPZ7</accession>
<gene>
    <name evidence="1" type="ORF">GALMADRAFT_213553</name>
</gene>
<dbReference type="AlphaFoldDB" id="A0A067SPZ7"/>
<sequence length="256" mass="29865">MAVDLCIRVDSVPRTSRFLGKDGFVFMKRPNDPKSFEEAVCLRLAKTIDRKLKSSGDRNSSQSDRSSWIFEFSRIDTDLFCDLRRWLRIHVVRCEPYQHILSLHSSGLMNFMTWKQAVSLFPRSTFALRRSFVSRQEFLQSDQLLSSHKRWLERYAKKEGIKIIGITDKLFPKVEVGSRFIGDKFSWVMEVQPVESLLYMLHYPSPSPFRPKDVISRDFAGQLMVHLLKFWIGAQELRRTTHICEQGSHGYGVRGP</sequence>